<dbReference type="GO" id="GO:0005525">
    <property type="term" value="F:GTP binding"/>
    <property type="evidence" value="ECO:0007669"/>
    <property type="project" value="InterPro"/>
</dbReference>
<sequence>MVIGQSGTGRSTFINSLCDQLIVEPSSTVKLYSPEELGNPDRELQLRKSTVELEDEEGVRINLNLIDTPDLVIKDYIKYQFDEILIEESKLRRNPRFKDNRVHVCLYFIVPTGHGLREIDVRVIRSLGSFVNILPCISKSDSLTMDELKLNKGLSKKILIIITFR</sequence>
<dbReference type="Gene3D" id="3.40.50.300">
    <property type="entry name" value="P-loop containing nucleotide triphosphate hydrolases"/>
    <property type="match status" value="1"/>
</dbReference>
<proteinExistence type="predicted"/>
<organism evidence="2 3">
    <name type="scientific">Dekkera bruxellensis</name>
    <name type="common">Brettanomyces custersii</name>
    <dbReference type="NCBI Taxonomy" id="5007"/>
    <lineage>
        <taxon>Eukaryota</taxon>
        <taxon>Fungi</taxon>
        <taxon>Dikarya</taxon>
        <taxon>Ascomycota</taxon>
        <taxon>Saccharomycotina</taxon>
        <taxon>Pichiomycetes</taxon>
        <taxon>Pichiales</taxon>
        <taxon>Pichiaceae</taxon>
        <taxon>Brettanomyces</taxon>
    </lineage>
</organism>
<evidence type="ECO:0000259" key="1">
    <source>
        <dbReference type="PROSITE" id="PS51719"/>
    </source>
</evidence>
<feature type="domain" description="Septin-type G" evidence="1">
    <location>
        <begin position="1"/>
        <end position="165"/>
    </location>
</feature>
<dbReference type="InterPro" id="IPR030379">
    <property type="entry name" value="G_SEPTIN_dom"/>
</dbReference>
<dbReference type="PROSITE" id="PS51719">
    <property type="entry name" value="G_SEPTIN"/>
    <property type="match status" value="1"/>
</dbReference>
<dbReference type="PANTHER" id="PTHR18884">
    <property type="entry name" value="SEPTIN"/>
    <property type="match status" value="1"/>
</dbReference>
<accession>A0A8H6ERW6</accession>
<dbReference type="Pfam" id="PF00735">
    <property type="entry name" value="Septin"/>
    <property type="match status" value="1"/>
</dbReference>
<dbReference type="Proteomes" id="UP000568158">
    <property type="component" value="Unassembled WGS sequence"/>
</dbReference>
<dbReference type="SUPFAM" id="SSF52540">
    <property type="entry name" value="P-loop containing nucleoside triphosphate hydrolases"/>
    <property type="match status" value="1"/>
</dbReference>
<protein>
    <submittedName>
        <fullName evidence="2">Cell division control protein 11</fullName>
    </submittedName>
</protein>
<dbReference type="EMBL" id="JABCYN010000039">
    <property type="protein sequence ID" value="KAF6008123.1"/>
    <property type="molecule type" value="Genomic_DNA"/>
</dbReference>
<keyword evidence="2" id="KW-0131">Cell cycle</keyword>
<comment type="caution">
    <text evidence="2">The sequence shown here is derived from an EMBL/GenBank/DDBJ whole genome shotgun (WGS) entry which is preliminary data.</text>
</comment>
<evidence type="ECO:0000313" key="3">
    <source>
        <dbReference type="Proteomes" id="UP000568158"/>
    </source>
</evidence>
<evidence type="ECO:0000313" key="2">
    <source>
        <dbReference type="EMBL" id="KAF6008123.1"/>
    </source>
</evidence>
<dbReference type="GO" id="GO:0051301">
    <property type="term" value="P:cell division"/>
    <property type="evidence" value="ECO:0007669"/>
    <property type="project" value="UniProtKB-KW"/>
</dbReference>
<dbReference type="AlphaFoldDB" id="A0A8H6ERW6"/>
<reference evidence="2 3" key="1">
    <citation type="journal article" date="2020" name="Appl. Microbiol. Biotechnol.">
        <title>Targeted gene deletion in Brettanomyces bruxellensis with an expression-free CRISPR-Cas9 system.</title>
        <authorList>
            <person name="Varela C."/>
            <person name="Bartel C."/>
            <person name="Onetto C."/>
            <person name="Borneman A."/>
        </authorList>
    </citation>
    <scope>NUCLEOTIDE SEQUENCE [LARGE SCALE GENOMIC DNA]</scope>
    <source>
        <strain evidence="2 3">AWRI1613</strain>
    </source>
</reference>
<feature type="non-terminal residue" evidence="2">
    <location>
        <position position="1"/>
    </location>
</feature>
<name>A0A8H6ERW6_DEKBR</name>
<keyword evidence="2" id="KW-0132">Cell division</keyword>
<dbReference type="InterPro" id="IPR027417">
    <property type="entry name" value="P-loop_NTPase"/>
</dbReference>
<gene>
    <name evidence="2" type="primary">CDC11</name>
    <name evidence="2" type="ORF">HII12_004261</name>
</gene>